<gene>
    <name evidence="2" type="ORF">ANE_LOCUS5054</name>
</gene>
<dbReference type="OrthoDB" id="1630758at2759"/>
<protein>
    <submittedName>
        <fullName evidence="2">Uncharacterized protein</fullName>
    </submittedName>
</protein>
<sequence length="83" mass="9393">MRDAEQAFGGEASSSRRRKRQRHTSTVDGNEVITTEERSGMLFELDLLDCPICCHPLTTPIFQVSFLTSRLLKFCGSNSDFSY</sequence>
<name>A0A565B151_9BRAS</name>
<reference evidence="2" key="1">
    <citation type="submission" date="2019-07" db="EMBL/GenBank/DDBJ databases">
        <authorList>
            <person name="Dittberner H."/>
        </authorList>
    </citation>
    <scope>NUCLEOTIDE SEQUENCE [LARGE SCALE GENOMIC DNA]</scope>
</reference>
<dbReference type="EMBL" id="CABITT030000002">
    <property type="protein sequence ID" value="VVA94609.1"/>
    <property type="molecule type" value="Genomic_DNA"/>
</dbReference>
<evidence type="ECO:0000313" key="3">
    <source>
        <dbReference type="Proteomes" id="UP000489600"/>
    </source>
</evidence>
<keyword evidence="3" id="KW-1185">Reference proteome</keyword>
<proteinExistence type="predicted"/>
<dbReference type="Proteomes" id="UP000489600">
    <property type="component" value="Unassembled WGS sequence"/>
</dbReference>
<accession>A0A565B151</accession>
<evidence type="ECO:0000256" key="1">
    <source>
        <dbReference type="SAM" id="MobiDB-lite"/>
    </source>
</evidence>
<organism evidence="2 3">
    <name type="scientific">Arabis nemorensis</name>
    <dbReference type="NCBI Taxonomy" id="586526"/>
    <lineage>
        <taxon>Eukaryota</taxon>
        <taxon>Viridiplantae</taxon>
        <taxon>Streptophyta</taxon>
        <taxon>Embryophyta</taxon>
        <taxon>Tracheophyta</taxon>
        <taxon>Spermatophyta</taxon>
        <taxon>Magnoliopsida</taxon>
        <taxon>eudicotyledons</taxon>
        <taxon>Gunneridae</taxon>
        <taxon>Pentapetalae</taxon>
        <taxon>rosids</taxon>
        <taxon>malvids</taxon>
        <taxon>Brassicales</taxon>
        <taxon>Brassicaceae</taxon>
        <taxon>Arabideae</taxon>
        <taxon>Arabis</taxon>
    </lineage>
</organism>
<comment type="caution">
    <text evidence="2">The sequence shown here is derived from an EMBL/GenBank/DDBJ whole genome shotgun (WGS) entry which is preliminary data.</text>
</comment>
<dbReference type="AlphaFoldDB" id="A0A565B151"/>
<evidence type="ECO:0000313" key="2">
    <source>
        <dbReference type="EMBL" id="VVA94609.1"/>
    </source>
</evidence>
<feature type="region of interest" description="Disordered" evidence="1">
    <location>
        <begin position="1"/>
        <end position="29"/>
    </location>
</feature>